<dbReference type="RefSeq" id="WP_387970679.1">
    <property type="nucleotide sequence ID" value="NZ_JBHRWO010000004.1"/>
</dbReference>
<dbReference type="Pfam" id="PF13577">
    <property type="entry name" value="SnoaL_4"/>
    <property type="match status" value="1"/>
</dbReference>
<name>A0ABV7PVV0_9ACTN</name>
<dbReference type="Proteomes" id="UP001595712">
    <property type="component" value="Unassembled WGS sequence"/>
</dbReference>
<feature type="domain" description="SnoaL-like" evidence="1">
    <location>
        <begin position="7"/>
        <end position="126"/>
    </location>
</feature>
<dbReference type="SUPFAM" id="SSF54427">
    <property type="entry name" value="NTF2-like"/>
    <property type="match status" value="1"/>
</dbReference>
<evidence type="ECO:0000259" key="1">
    <source>
        <dbReference type="Pfam" id="PF13577"/>
    </source>
</evidence>
<keyword evidence="3" id="KW-1185">Reference proteome</keyword>
<proteinExistence type="predicted"/>
<dbReference type="InterPro" id="IPR037401">
    <property type="entry name" value="SnoaL-like"/>
</dbReference>
<comment type="caution">
    <text evidence="2">The sequence shown here is derived from an EMBL/GenBank/DDBJ whole genome shotgun (WGS) entry which is preliminary data.</text>
</comment>
<evidence type="ECO:0000313" key="3">
    <source>
        <dbReference type="Proteomes" id="UP001595712"/>
    </source>
</evidence>
<accession>A0ABV7PVV0</accession>
<dbReference type="InterPro" id="IPR032710">
    <property type="entry name" value="NTF2-like_dom_sf"/>
</dbReference>
<sequence length="137" mass="15430">MPDETMIADRFEITDLFTRFALLLDERRWDDAGAVFAADVVVHSPRGGEMRGLDSLVDFMRKAEVEGELTQHTQFDLLVELDGDQAAVSANSVVYYFREGAPPHQIGGLRSSSAAVRTPLGWRISEHEVKPQWIRKD</sequence>
<gene>
    <name evidence="2" type="ORF">ACFO8M_03780</name>
</gene>
<dbReference type="EMBL" id="JBHRWO010000004">
    <property type="protein sequence ID" value="MFC3491606.1"/>
    <property type="molecule type" value="Genomic_DNA"/>
</dbReference>
<organism evidence="2 3">
    <name type="scientific">Glycomyces rhizosphaerae</name>
    <dbReference type="NCBI Taxonomy" id="2054422"/>
    <lineage>
        <taxon>Bacteria</taxon>
        <taxon>Bacillati</taxon>
        <taxon>Actinomycetota</taxon>
        <taxon>Actinomycetes</taxon>
        <taxon>Glycomycetales</taxon>
        <taxon>Glycomycetaceae</taxon>
        <taxon>Glycomyces</taxon>
    </lineage>
</organism>
<protein>
    <submittedName>
        <fullName evidence="2">Nuclear transport factor 2 family protein</fullName>
    </submittedName>
</protein>
<dbReference type="Gene3D" id="3.10.450.50">
    <property type="match status" value="1"/>
</dbReference>
<reference evidence="3" key="1">
    <citation type="journal article" date="2019" name="Int. J. Syst. Evol. Microbiol.">
        <title>The Global Catalogue of Microorganisms (GCM) 10K type strain sequencing project: providing services to taxonomists for standard genome sequencing and annotation.</title>
        <authorList>
            <consortium name="The Broad Institute Genomics Platform"/>
            <consortium name="The Broad Institute Genome Sequencing Center for Infectious Disease"/>
            <person name="Wu L."/>
            <person name="Ma J."/>
        </authorList>
    </citation>
    <scope>NUCLEOTIDE SEQUENCE [LARGE SCALE GENOMIC DNA]</scope>
    <source>
        <strain evidence="3">CGMCC 4.7396</strain>
    </source>
</reference>
<evidence type="ECO:0000313" key="2">
    <source>
        <dbReference type="EMBL" id="MFC3491606.1"/>
    </source>
</evidence>